<feature type="compositionally biased region" description="Low complexity" evidence="1">
    <location>
        <begin position="46"/>
        <end position="55"/>
    </location>
</feature>
<comment type="caution">
    <text evidence="2">The sequence shown here is derived from an EMBL/GenBank/DDBJ whole genome shotgun (WGS) entry which is preliminary data.</text>
</comment>
<accession>A0AAV1K8C3</accession>
<dbReference type="Proteomes" id="UP001314205">
    <property type="component" value="Unassembled WGS sequence"/>
</dbReference>
<gene>
    <name evidence="2" type="ORF">PARMNEM_LOCUS843</name>
</gene>
<reference evidence="2 3" key="1">
    <citation type="submission" date="2023-11" db="EMBL/GenBank/DDBJ databases">
        <authorList>
            <person name="Hedman E."/>
            <person name="Englund M."/>
            <person name="Stromberg M."/>
            <person name="Nyberg Akerstrom W."/>
            <person name="Nylinder S."/>
            <person name="Jareborg N."/>
            <person name="Kallberg Y."/>
            <person name="Kronander E."/>
        </authorList>
    </citation>
    <scope>NUCLEOTIDE SEQUENCE [LARGE SCALE GENOMIC DNA]</scope>
</reference>
<dbReference type="EMBL" id="CAVLGL010000001">
    <property type="protein sequence ID" value="CAK1578808.1"/>
    <property type="molecule type" value="Genomic_DNA"/>
</dbReference>
<dbReference type="AlphaFoldDB" id="A0AAV1K8C3"/>
<feature type="region of interest" description="Disordered" evidence="1">
    <location>
        <begin position="32"/>
        <end position="55"/>
    </location>
</feature>
<proteinExistence type="predicted"/>
<evidence type="ECO:0000313" key="3">
    <source>
        <dbReference type="Proteomes" id="UP001314205"/>
    </source>
</evidence>
<evidence type="ECO:0000256" key="1">
    <source>
        <dbReference type="SAM" id="MobiDB-lite"/>
    </source>
</evidence>
<name>A0AAV1K8C3_9NEOP</name>
<organism evidence="2 3">
    <name type="scientific">Parnassius mnemosyne</name>
    <name type="common">clouded apollo</name>
    <dbReference type="NCBI Taxonomy" id="213953"/>
    <lineage>
        <taxon>Eukaryota</taxon>
        <taxon>Metazoa</taxon>
        <taxon>Ecdysozoa</taxon>
        <taxon>Arthropoda</taxon>
        <taxon>Hexapoda</taxon>
        <taxon>Insecta</taxon>
        <taxon>Pterygota</taxon>
        <taxon>Neoptera</taxon>
        <taxon>Endopterygota</taxon>
        <taxon>Lepidoptera</taxon>
        <taxon>Glossata</taxon>
        <taxon>Ditrysia</taxon>
        <taxon>Papilionoidea</taxon>
        <taxon>Papilionidae</taxon>
        <taxon>Parnassiinae</taxon>
        <taxon>Parnassini</taxon>
        <taxon>Parnassius</taxon>
        <taxon>Driopa</taxon>
    </lineage>
</organism>
<keyword evidence="3" id="KW-1185">Reference proteome</keyword>
<evidence type="ECO:0000313" key="2">
    <source>
        <dbReference type="EMBL" id="CAK1578808.1"/>
    </source>
</evidence>
<sequence>MVIYSYNASTVKYEQKFTKLLSDIRENRSVNSENIQKLKSQDEPPLSSTSLSSTTRECVDEGCVPYTQNNQTVFV</sequence>
<protein>
    <submittedName>
        <fullName evidence="2">Uncharacterized protein</fullName>
    </submittedName>
</protein>